<name>A0A9W8G3J4_9FUNG</name>
<feature type="region of interest" description="Disordered" evidence="2">
    <location>
        <begin position="154"/>
        <end position="284"/>
    </location>
</feature>
<feature type="compositionally biased region" description="Polar residues" evidence="2">
    <location>
        <begin position="275"/>
        <end position="284"/>
    </location>
</feature>
<dbReference type="PROSITE" id="PS50088">
    <property type="entry name" value="ANK_REPEAT"/>
    <property type="match status" value="2"/>
</dbReference>
<accession>A0A9W8G3J4</accession>
<comment type="caution">
    <text evidence="4">The sequence shown here is derived from an EMBL/GenBank/DDBJ whole genome shotgun (WGS) entry which is preliminary data.</text>
</comment>
<dbReference type="PROSITE" id="PS50297">
    <property type="entry name" value="ANK_REP_REGION"/>
    <property type="match status" value="2"/>
</dbReference>
<feature type="region of interest" description="Disordered" evidence="2">
    <location>
        <begin position="791"/>
        <end position="819"/>
    </location>
</feature>
<dbReference type="EMBL" id="JANBTW010000025">
    <property type="protein sequence ID" value="KAJ2678066.1"/>
    <property type="molecule type" value="Genomic_DNA"/>
</dbReference>
<feature type="compositionally biased region" description="Polar residues" evidence="2">
    <location>
        <begin position="1177"/>
        <end position="1194"/>
    </location>
</feature>
<feature type="region of interest" description="Disordered" evidence="2">
    <location>
        <begin position="1037"/>
        <end position="1194"/>
    </location>
</feature>
<organism evidence="4 5">
    <name type="scientific">Coemansia spiralis</name>
    <dbReference type="NCBI Taxonomy" id="417178"/>
    <lineage>
        <taxon>Eukaryota</taxon>
        <taxon>Fungi</taxon>
        <taxon>Fungi incertae sedis</taxon>
        <taxon>Zoopagomycota</taxon>
        <taxon>Kickxellomycotina</taxon>
        <taxon>Kickxellomycetes</taxon>
        <taxon>Kickxellales</taxon>
        <taxon>Kickxellaceae</taxon>
        <taxon>Coemansia</taxon>
    </lineage>
</organism>
<reference evidence="4" key="1">
    <citation type="submission" date="2022-07" db="EMBL/GenBank/DDBJ databases">
        <title>Phylogenomic reconstructions and comparative analyses of Kickxellomycotina fungi.</title>
        <authorList>
            <person name="Reynolds N.K."/>
            <person name="Stajich J.E."/>
            <person name="Barry K."/>
            <person name="Grigoriev I.V."/>
            <person name="Crous P."/>
            <person name="Smith M.E."/>
        </authorList>
    </citation>
    <scope>NUCLEOTIDE SEQUENCE</scope>
    <source>
        <strain evidence="4">NRRL 3115</strain>
    </source>
</reference>
<sequence>MSSIEQVNYDNIASDEFLSETDIIESAELSDNKRRDLLSQRFARTASSGDAAALERMWKTCQGSQWVDIDYRDDQGSTPLICASCFGHTRIGELLLKYGANVDTQDNSGWTALMWATTNQNEDLVRVLLENGASSSAKTARGHTAINIASSSLSAGSDSESFQRAFDSPPPESDATDLGDDHHNLPGCANSEADLARNGGLDGDIGVAAGSSPRSTDHSIAGTPGRRTNGRDSITAGQSVLSMLQASSARSSVSKRADNSASRSPTSEPRLASSPPHSTDSSGYAISSGLGLAFNGSEHAENRALGLPHDGSLDYSGGSSSLAGRLRTLAVDGGNSTGRSLSRKNNGRSRSTTSSASSTDNSGSVRDGADGNTKGTADYDDYDYNGENNNNIIDGEDDGETKEPQVFNWDTLSLDQMYVISPAAVPQFLHAVVKDIRPEQWIHSKVVPEYKFVPASMIFLAARFAHYLDMPDFLESFIADAIASIIHEVQTHKSDPVALAFWIANIQTLIYFFKRDSTLVQSTSDAQGRMSECIQDAYSLLIRAVEAEIEPLIDVSMLAYESMPELFADVKFEAERSQRLSMFFFGNQADITRKSSDGRPLRRSQTILQKGGGRPRRSSILGVATQKSAVSGPATANGESPAWVLCVEQLQRGILPTASVSGKTGNANEGGHRLSSVAKRPSSGDTFVSGRLSQDTRRQSTSIFNLVSSPSPRTITYVLECLLDVLEMCEIHPHVVWSIMRQLFCYLGSEMFNRVLTTRDFCSRSRAMQIRMNLTQLSDWVRTNSNRIPVPSTANSIGEAQESNPGVAGAEGQPLSPKMGGAQSAESLLYKVYFSPLVELLELLQCLTHLPDLPEYFETTAKMQSLNILQQETAVANYRYEVQERKISAEVVEYLESVAKEIRDGQRAEREKQNIEKASRRSTASVFTERRTLDGRPNLLSFDLASSGSRGASGGGLVRIAAAANDVQGAPAIGANTEWNTHGERAAAMPSVSRDGIHQPIPLSRLSAESAGRPSQQSLSQASGGVVVAAAAAGAGAAGAGGSRINRTSTRSGRRGLLLPLARPGTNASAKPSARTLFPTSSAASGSGPSPTGQSNGGRSSSTHSRLSESLEPITETASNISRQRSRTTIDSTDDIASSGIGNGASSNGGGDDLANGSNSSAGMTTFNSRPSEDSFAYQTAQPPNTAPAVNNGNWGYDEQMLTASLRGPKGKKCLPENMNELLDSTEMLPFAVPTSREWQQWWQSQSAKKAATSAGDGRSHNREWSNDTVAYHASKSSDQMHQQKLLHNAEPSDNTKMDAGTAGIEGASQGFRSELAPAVPSDFLSTLLQSV</sequence>
<dbReference type="OrthoDB" id="426293at2759"/>
<evidence type="ECO:0000256" key="1">
    <source>
        <dbReference type="PROSITE-ProRule" id="PRU00023"/>
    </source>
</evidence>
<feature type="region of interest" description="Disordered" evidence="2">
    <location>
        <begin position="330"/>
        <end position="401"/>
    </location>
</feature>
<protein>
    <recommendedName>
        <fullName evidence="3">Dilute domain-containing protein</fullName>
    </recommendedName>
</protein>
<keyword evidence="1" id="KW-0040">ANK repeat</keyword>
<feature type="repeat" description="ANK" evidence="1">
    <location>
        <begin position="108"/>
        <end position="140"/>
    </location>
</feature>
<gene>
    <name evidence="4" type="ORF">GGI25_002709</name>
</gene>
<dbReference type="GO" id="GO:0051020">
    <property type="term" value="F:GTPase binding"/>
    <property type="evidence" value="ECO:0007669"/>
    <property type="project" value="TreeGrafter"/>
</dbReference>
<dbReference type="SUPFAM" id="SSF48403">
    <property type="entry name" value="Ankyrin repeat"/>
    <property type="match status" value="1"/>
</dbReference>
<feature type="compositionally biased region" description="Polar residues" evidence="2">
    <location>
        <begin position="1116"/>
        <end position="1131"/>
    </location>
</feature>
<dbReference type="SMART" id="SM01132">
    <property type="entry name" value="DIL"/>
    <property type="match status" value="1"/>
</dbReference>
<evidence type="ECO:0000259" key="3">
    <source>
        <dbReference type="PROSITE" id="PS51126"/>
    </source>
</evidence>
<dbReference type="InterPro" id="IPR002710">
    <property type="entry name" value="Dilute_dom"/>
</dbReference>
<dbReference type="PANTHER" id="PTHR16027:SF6">
    <property type="entry name" value="DILUTE DOMAIN-CONTAINING PROTEIN"/>
    <property type="match status" value="1"/>
</dbReference>
<feature type="compositionally biased region" description="Low complexity" evidence="2">
    <location>
        <begin position="348"/>
        <end position="364"/>
    </location>
</feature>
<dbReference type="PANTHER" id="PTHR16027">
    <property type="entry name" value="DILUTE DOMAIN-CONTAINING PROTEIN YPR089W"/>
    <property type="match status" value="1"/>
</dbReference>
<evidence type="ECO:0000256" key="2">
    <source>
        <dbReference type="SAM" id="MobiDB-lite"/>
    </source>
</evidence>
<dbReference type="InterPro" id="IPR002110">
    <property type="entry name" value="Ankyrin_rpt"/>
</dbReference>
<feature type="compositionally biased region" description="Polar residues" evidence="2">
    <location>
        <begin position="231"/>
        <end position="245"/>
    </location>
</feature>
<dbReference type="Proteomes" id="UP001151518">
    <property type="component" value="Unassembled WGS sequence"/>
</dbReference>
<feature type="repeat" description="ANK" evidence="1">
    <location>
        <begin position="75"/>
        <end position="107"/>
    </location>
</feature>
<proteinExistence type="predicted"/>
<feature type="compositionally biased region" description="Polar residues" evidence="2">
    <location>
        <begin position="791"/>
        <end position="804"/>
    </location>
</feature>
<feature type="compositionally biased region" description="Polar residues" evidence="2">
    <location>
        <begin position="1156"/>
        <end position="1170"/>
    </location>
</feature>
<feature type="compositionally biased region" description="Gly residues" evidence="2">
    <location>
        <begin position="1141"/>
        <end position="1152"/>
    </location>
</feature>
<dbReference type="InterPro" id="IPR052072">
    <property type="entry name" value="Vascular_dev_regulator"/>
</dbReference>
<evidence type="ECO:0000313" key="5">
    <source>
        <dbReference type="Proteomes" id="UP001151518"/>
    </source>
</evidence>
<feature type="compositionally biased region" description="Low complexity" evidence="2">
    <location>
        <begin position="1043"/>
        <end position="1066"/>
    </location>
</feature>
<dbReference type="Pfam" id="PF01843">
    <property type="entry name" value="DIL"/>
    <property type="match status" value="1"/>
</dbReference>
<dbReference type="Gene3D" id="1.25.40.20">
    <property type="entry name" value="Ankyrin repeat-containing domain"/>
    <property type="match status" value="1"/>
</dbReference>
<dbReference type="SMART" id="SM00248">
    <property type="entry name" value="ANK"/>
    <property type="match status" value="2"/>
</dbReference>
<feature type="compositionally biased region" description="Low complexity" evidence="2">
    <location>
        <begin position="1079"/>
        <end position="1112"/>
    </location>
</feature>
<dbReference type="PROSITE" id="PS51126">
    <property type="entry name" value="DILUTE"/>
    <property type="match status" value="1"/>
</dbReference>
<evidence type="ECO:0000313" key="4">
    <source>
        <dbReference type="EMBL" id="KAJ2678066.1"/>
    </source>
</evidence>
<dbReference type="InterPro" id="IPR036770">
    <property type="entry name" value="Ankyrin_rpt-contain_sf"/>
</dbReference>
<feature type="region of interest" description="Disordered" evidence="2">
    <location>
        <begin position="661"/>
        <end position="692"/>
    </location>
</feature>
<feature type="domain" description="Dilute" evidence="3">
    <location>
        <begin position="476"/>
        <end position="901"/>
    </location>
</feature>
<dbReference type="Pfam" id="PF12796">
    <property type="entry name" value="Ank_2"/>
    <property type="match status" value="1"/>
</dbReference>